<dbReference type="Proteomes" id="UP000006380">
    <property type="component" value="Chromosome"/>
</dbReference>
<evidence type="ECO:0000313" key="4">
    <source>
        <dbReference type="EMBL" id="EAU00632.1"/>
    </source>
</evidence>
<dbReference type="STRING" id="360105.CCV52592_1605"/>
<protein>
    <submittedName>
        <fullName evidence="4">Nitroreductase</fullName>
    </submittedName>
</protein>
<dbReference type="OrthoDB" id="9809288at2"/>
<dbReference type="EMBL" id="CP000767">
    <property type="protein sequence ID" value="EAU00632.1"/>
    <property type="molecule type" value="Genomic_DNA"/>
</dbReference>
<dbReference type="PANTHER" id="PTHR43673:SF10">
    <property type="entry name" value="NADH DEHYDROGENASE_NAD(P)H NITROREDUCTASE XCC3605-RELATED"/>
    <property type="match status" value="1"/>
</dbReference>
<evidence type="ECO:0000256" key="2">
    <source>
        <dbReference type="ARBA" id="ARBA00023002"/>
    </source>
</evidence>
<evidence type="ECO:0000313" key="5">
    <source>
        <dbReference type="Proteomes" id="UP000006380"/>
    </source>
</evidence>
<organism evidence="4 5">
    <name type="scientific">Campylobacter curvus (strain 525.92)</name>
    <dbReference type="NCBI Taxonomy" id="360105"/>
    <lineage>
        <taxon>Bacteria</taxon>
        <taxon>Pseudomonadati</taxon>
        <taxon>Campylobacterota</taxon>
        <taxon>Epsilonproteobacteria</taxon>
        <taxon>Campylobacterales</taxon>
        <taxon>Campylobacteraceae</taxon>
        <taxon>Campylobacter</taxon>
    </lineage>
</organism>
<reference evidence="4" key="1">
    <citation type="submission" date="2016-07" db="EMBL/GenBank/DDBJ databases">
        <title>Comparative genomics of the Campylobacter concisus group.</title>
        <authorList>
            <person name="Miller W.G."/>
            <person name="Yee E."/>
            <person name="Chapman M.H."/>
            <person name="Huynh S."/>
            <person name="Bono J.L."/>
            <person name="On S.L.W."/>
            <person name="StLeger J."/>
            <person name="Foster G."/>
            <person name="Parker C.T."/>
        </authorList>
    </citation>
    <scope>NUCLEOTIDE SEQUENCE</scope>
    <source>
        <strain evidence="4">525.92</strain>
    </source>
</reference>
<sequence>MKEIFHRSSVRNYESKAIEDEKIRRVLKAAMAAPSAGNQCPWEFYVVEDKILLQALSKLSQYSDCLKDAPVGIVICYKNEGCKYQECVPFDASCAAQNLWLEADSLGLGAVWLGIAPYKKRMQEAREILNLPPNLSVLCIMAIGYPKTAHEQKERFDESKIHYIGKEQA</sequence>
<dbReference type="AlphaFoldDB" id="A7GXN4"/>
<keyword evidence="2" id="KW-0560">Oxidoreductase</keyword>
<feature type="domain" description="Nitroreductase" evidence="3">
    <location>
        <begin position="5"/>
        <end position="145"/>
    </location>
</feature>
<dbReference type="Gene3D" id="3.40.109.10">
    <property type="entry name" value="NADH Oxidase"/>
    <property type="match status" value="1"/>
</dbReference>
<dbReference type="HOGENOM" id="CLU_070764_7_3_7"/>
<name>A7GXN4_CAMC5</name>
<dbReference type="PANTHER" id="PTHR43673">
    <property type="entry name" value="NAD(P)H NITROREDUCTASE YDGI-RELATED"/>
    <property type="match status" value="1"/>
</dbReference>
<dbReference type="InterPro" id="IPR000415">
    <property type="entry name" value="Nitroreductase-like"/>
</dbReference>
<dbReference type="SUPFAM" id="SSF55469">
    <property type="entry name" value="FMN-dependent nitroreductase-like"/>
    <property type="match status" value="1"/>
</dbReference>
<dbReference type="KEGG" id="ccv:CCV52592_1605"/>
<dbReference type="InterPro" id="IPR029479">
    <property type="entry name" value="Nitroreductase"/>
</dbReference>
<gene>
    <name evidence="4" type="ORF">CCV52592_1605</name>
</gene>
<dbReference type="Pfam" id="PF00881">
    <property type="entry name" value="Nitroreductase"/>
    <property type="match status" value="1"/>
</dbReference>
<dbReference type="CDD" id="cd02150">
    <property type="entry name" value="nitroreductase"/>
    <property type="match status" value="1"/>
</dbReference>
<dbReference type="RefSeq" id="WP_011992108.1">
    <property type="nucleotide sequence ID" value="NC_009715.2"/>
</dbReference>
<dbReference type="GO" id="GO:0016491">
    <property type="term" value="F:oxidoreductase activity"/>
    <property type="evidence" value="ECO:0007669"/>
    <property type="project" value="UniProtKB-KW"/>
</dbReference>
<evidence type="ECO:0000256" key="1">
    <source>
        <dbReference type="ARBA" id="ARBA00007118"/>
    </source>
</evidence>
<accession>A7GXN4</accession>
<comment type="similarity">
    <text evidence="1">Belongs to the nitroreductase family.</text>
</comment>
<proteinExistence type="inferred from homology"/>
<keyword evidence="5" id="KW-1185">Reference proteome</keyword>
<evidence type="ECO:0000259" key="3">
    <source>
        <dbReference type="Pfam" id="PF00881"/>
    </source>
</evidence>